<evidence type="ECO:0000256" key="11">
    <source>
        <dbReference type="ARBA" id="ARBA00023180"/>
    </source>
</evidence>
<keyword evidence="8 12" id="KW-1133">Transmembrane helix</keyword>
<evidence type="ECO:0000256" key="5">
    <source>
        <dbReference type="ARBA" id="ARBA00022692"/>
    </source>
</evidence>
<dbReference type="PANTHER" id="PTHR48063:SF98">
    <property type="entry name" value="LRR RECEPTOR-LIKE SERINE_THREONINE-PROTEIN KINASE FLS2"/>
    <property type="match status" value="1"/>
</dbReference>
<keyword evidence="5 12" id="KW-0812">Transmembrane</keyword>
<dbReference type="InParanoid" id="F6H6P5"/>
<feature type="transmembrane region" description="Helical" evidence="12">
    <location>
        <begin position="817"/>
        <end position="840"/>
    </location>
</feature>
<dbReference type="PaxDb" id="29760-VIT_16s0050g00170.t01"/>
<feature type="chain" id="PRO_5003341084" evidence="13">
    <location>
        <begin position="25"/>
        <end position="899"/>
    </location>
</feature>
<dbReference type="Pfam" id="PF08263">
    <property type="entry name" value="LRRNT_2"/>
    <property type="match status" value="1"/>
</dbReference>
<dbReference type="ExpressionAtlas" id="F6H6P5">
    <property type="expression patterns" value="baseline and differential"/>
</dbReference>
<keyword evidence="9 12" id="KW-0472">Membrane</keyword>
<dbReference type="Pfam" id="PF13855">
    <property type="entry name" value="LRR_8"/>
    <property type="match status" value="1"/>
</dbReference>
<evidence type="ECO:0000256" key="12">
    <source>
        <dbReference type="SAM" id="Phobius"/>
    </source>
</evidence>
<evidence type="ECO:0000313" key="16">
    <source>
        <dbReference type="EMBL" id="CCB47888.1"/>
    </source>
</evidence>
<dbReference type="AlphaFoldDB" id="F6H6P5"/>
<feature type="signal peptide" evidence="13">
    <location>
        <begin position="1"/>
        <end position="24"/>
    </location>
</feature>
<dbReference type="EMBL" id="FN595243">
    <property type="protein sequence ID" value="CCB47888.1"/>
    <property type="molecule type" value="Genomic_DNA"/>
</dbReference>
<dbReference type="FunFam" id="3.80.10.10:FF:000129">
    <property type="entry name" value="Leucine-rich repeat receptor-like kinase"/>
    <property type="match status" value="1"/>
</dbReference>
<feature type="domain" description="Disease resistance R13L4/SHOC-2-like LRR" evidence="15">
    <location>
        <begin position="188"/>
        <end position="399"/>
    </location>
</feature>
<dbReference type="eggNOG" id="KOG0619">
    <property type="taxonomic scope" value="Eukaryota"/>
</dbReference>
<dbReference type="Pfam" id="PF00560">
    <property type="entry name" value="LRR_1"/>
    <property type="match status" value="5"/>
</dbReference>
<accession>F6H6P5</accession>
<reference evidence="17" key="1">
    <citation type="journal article" date="2007" name="Nature">
        <title>The grapevine genome sequence suggests ancestral hexaploidization in major angiosperm phyla.</title>
        <authorList>
            <consortium name="The French-Italian Public Consortium for Grapevine Genome Characterization."/>
            <person name="Jaillon O."/>
            <person name="Aury J.-M."/>
            <person name="Noel B."/>
            <person name="Policriti A."/>
            <person name="Clepet C."/>
            <person name="Casagrande A."/>
            <person name="Choisne N."/>
            <person name="Aubourg S."/>
            <person name="Vitulo N."/>
            <person name="Jubin C."/>
            <person name="Vezzi A."/>
            <person name="Legeai F."/>
            <person name="Hugueney P."/>
            <person name="Dasilva C."/>
            <person name="Horner D."/>
            <person name="Mica E."/>
            <person name="Jublot D."/>
            <person name="Poulain J."/>
            <person name="Bruyere C."/>
            <person name="Billault A."/>
            <person name="Segurens B."/>
            <person name="Gouyvenoux M."/>
            <person name="Ugarte E."/>
            <person name="Cattonaro F."/>
            <person name="Anthouard V."/>
            <person name="Vico V."/>
            <person name="Del Fabbro C."/>
            <person name="Alaux M."/>
            <person name="Di Gaspero G."/>
            <person name="Dumas V."/>
            <person name="Felice N."/>
            <person name="Paillard S."/>
            <person name="Juman I."/>
            <person name="Moroldo M."/>
            <person name="Scalabrin S."/>
            <person name="Canaguier A."/>
            <person name="Le Clainche I."/>
            <person name="Malacrida G."/>
            <person name="Durand E."/>
            <person name="Pesole G."/>
            <person name="Laucou V."/>
            <person name="Chatelet P."/>
            <person name="Merdinoglu D."/>
            <person name="Delledonne M."/>
            <person name="Pezzotti M."/>
            <person name="Lecharny A."/>
            <person name="Scarpelli C."/>
            <person name="Artiguenave F."/>
            <person name="Pe M.E."/>
            <person name="Valle G."/>
            <person name="Morgante M."/>
            <person name="Caboche M."/>
            <person name="Adam-Blondon A.-F."/>
            <person name="Weissenbach J."/>
            <person name="Quetier F."/>
            <person name="Wincker P."/>
        </authorList>
    </citation>
    <scope>NUCLEOTIDE SEQUENCE [LARGE SCALE GENOMIC DNA]</scope>
    <source>
        <strain evidence="17">cv. Pinot noir / PN40024</strain>
    </source>
</reference>
<name>F6H6P5_VITVI</name>
<dbReference type="InterPro" id="IPR046956">
    <property type="entry name" value="RLP23-like"/>
</dbReference>
<dbReference type="SMART" id="SM00369">
    <property type="entry name" value="LRR_TYP"/>
    <property type="match status" value="8"/>
</dbReference>
<keyword evidence="6 13" id="KW-0732">Signal</keyword>
<evidence type="ECO:0000256" key="4">
    <source>
        <dbReference type="ARBA" id="ARBA00022614"/>
    </source>
</evidence>
<dbReference type="OrthoDB" id="1600340at2759"/>
<dbReference type="STRING" id="29760.F6H6P5"/>
<comment type="similarity">
    <text evidence="2">Belongs to the RLP family.</text>
</comment>
<sequence>MRKAIRGVLLLWFLCSTILRSCRANNLVCNEKEKQALLSFKHALLDPANQLSSWSIKEDCCGWRGVHCSNVTARVLKLELAEMNLGGEISPALLKLEFLDHLDLSSNDFKGSPIPSFLGSMGSLRYLNLNDARFAGLVPHQLGNLSTLRHLDLGYNSGLYVENLGWISHLAFLKYLSMDSVDLHREVHWLESVSMFPSLSELHLSECKLDSNMTSSLGYDNFTSLTFLDLSENKINQEMPNWLFNLSSLAFLSLSENQFKGQIPESLGHFKYLEYLDLSFNSFHGPIPTSIGNLSSLRELNLYYNRLNGTLPTSMGRLSNLMALALGYDSMTGAISEAHFTTLSKLETVQISETSFFFNVKSNWTPPFQLQFLLISSCKIGPKFPAWLQTQKSLSYLDFSRSGIEDTAPNWFWKFASYIDQIHLSNNRISGDLPQVVLNNTIIDLSSNCFSGRLPRLSPNVVVLNIANNSFSGPISPFMCQKMNGTSKLEVLDISTNALSGEISDCWMHWQSLIHINMGSNNLSGKIPNSMGSLVGLKALSLHNNSFYGDVPSSLENCKVLGLINLSDNKFSGIIPRWIVERTTLMVIHLRSNKFNGIIPPQICQLSSLIVLDFADNNLSGEIPKCLNNFSAMAEGPIRGQYDIWYDALEVKYDYESYMESLVLDIKGRESEYKEILKYVRAIDLSSNNLSGSIPVEIFSLSGLQFLNLSCNHLRGMISAKIGGMEYLESLDLSRNRLSGEIPQSIANLTFLSYLNVSYNNFSGRIPSSTQLQSLDPLSFFGNAELCGAPLTKNCTKDEEPQDTNTDEESREHPEIAWFYIGMGTGFVVGFWGVCGALFFKRAWRHAYFRVLDDMKDRVYVVIALRLKWLQNNLRRYFLDLRCLRGRSEREKVMDGGGT</sequence>
<dbReference type="Proteomes" id="UP000009183">
    <property type="component" value="Chromosome 16"/>
</dbReference>
<keyword evidence="10" id="KW-0675">Receptor</keyword>
<dbReference type="InterPro" id="IPR001611">
    <property type="entry name" value="Leu-rich_rpt"/>
</dbReference>
<dbReference type="InterPro" id="IPR055414">
    <property type="entry name" value="LRR_R13L4/SHOC2-like"/>
</dbReference>
<gene>
    <name evidence="16" type="ordered locus">VIT_16s0050g00170</name>
</gene>
<dbReference type="FunFam" id="3.80.10.10:FF:001347">
    <property type="entry name" value="LRR receptor-like serine/threonine-protein kinase GSO2"/>
    <property type="match status" value="1"/>
</dbReference>
<evidence type="ECO:0000256" key="8">
    <source>
        <dbReference type="ARBA" id="ARBA00022989"/>
    </source>
</evidence>
<evidence type="ECO:0000256" key="1">
    <source>
        <dbReference type="ARBA" id="ARBA00004251"/>
    </source>
</evidence>
<comment type="subcellular location">
    <subcellularLocation>
        <location evidence="1">Cell membrane</location>
        <topology evidence="1">Single-pass type I membrane protein</topology>
    </subcellularLocation>
</comment>
<evidence type="ECO:0000256" key="7">
    <source>
        <dbReference type="ARBA" id="ARBA00022737"/>
    </source>
</evidence>
<evidence type="ECO:0000256" key="13">
    <source>
        <dbReference type="SAM" id="SignalP"/>
    </source>
</evidence>
<dbReference type="GO" id="GO:0005886">
    <property type="term" value="C:plasma membrane"/>
    <property type="evidence" value="ECO:0007669"/>
    <property type="project" value="UniProtKB-SubCell"/>
</dbReference>
<dbReference type="Gene3D" id="3.80.10.10">
    <property type="entry name" value="Ribonuclease Inhibitor"/>
    <property type="match status" value="2"/>
</dbReference>
<protein>
    <submittedName>
        <fullName evidence="16">Uncharacterized protein</fullName>
    </submittedName>
</protein>
<keyword evidence="7" id="KW-0677">Repeat</keyword>
<dbReference type="FunFam" id="3.80.10.10:FF:000095">
    <property type="entry name" value="LRR receptor-like serine/threonine-protein kinase GSO1"/>
    <property type="match status" value="1"/>
</dbReference>
<dbReference type="PANTHER" id="PTHR48063">
    <property type="entry name" value="LRR RECEPTOR-LIKE KINASE"/>
    <property type="match status" value="1"/>
</dbReference>
<keyword evidence="17" id="KW-1185">Reference proteome</keyword>
<evidence type="ECO:0000259" key="15">
    <source>
        <dbReference type="Pfam" id="PF23598"/>
    </source>
</evidence>
<dbReference type="InterPro" id="IPR032675">
    <property type="entry name" value="LRR_dom_sf"/>
</dbReference>
<evidence type="ECO:0000256" key="9">
    <source>
        <dbReference type="ARBA" id="ARBA00023136"/>
    </source>
</evidence>
<dbReference type="HOGENOM" id="CLU_000288_18_3_1"/>
<evidence type="ECO:0000256" key="3">
    <source>
        <dbReference type="ARBA" id="ARBA00022475"/>
    </source>
</evidence>
<dbReference type="FunFam" id="3.80.10.10:FF:000111">
    <property type="entry name" value="LRR receptor-like serine/threonine-protein kinase ERECTA"/>
    <property type="match status" value="1"/>
</dbReference>
<dbReference type="KEGG" id="vvi:100245414"/>
<evidence type="ECO:0000256" key="10">
    <source>
        <dbReference type="ARBA" id="ARBA00023170"/>
    </source>
</evidence>
<keyword evidence="11" id="KW-0325">Glycoprotein</keyword>
<organism evidence="16 17">
    <name type="scientific">Vitis vinifera</name>
    <name type="common">Grape</name>
    <dbReference type="NCBI Taxonomy" id="29760"/>
    <lineage>
        <taxon>Eukaryota</taxon>
        <taxon>Viridiplantae</taxon>
        <taxon>Streptophyta</taxon>
        <taxon>Embryophyta</taxon>
        <taxon>Tracheophyta</taxon>
        <taxon>Spermatophyta</taxon>
        <taxon>Magnoliopsida</taxon>
        <taxon>eudicotyledons</taxon>
        <taxon>Gunneridae</taxon>
        <taxon>Pentapetalae</taxon>
        <taxon>rosids</taxon>
        <taxon>Vitales</taxon>
        <taxon>Vitaceae</taxon>
        <taxon>Viteae</taxon>
        <taxon>Vitis</taxon>
    </lineage>
</organism>
<evidence type="ECO:0000256" key="6">
    <source>
        <dbReference type="ARBA" id="ARBA00022729"/>
    </source>
</evidence>
<dbReference type="GO" id="GO:0051606">
    <property type="term" value="P:detection of stimulus"/>
    <property type="evidence" value="ECO:0007669"/>
    <property type="project" value="UniProtKB-ARBA"/>
</dbReference>
<dbReference type="SMR" id="F6H6P5"/>
<proteinExistence type="inferred from homology"/>
<dbReference type="SUPFAM" id="SSF52058">
    <property type="entry name" value="L domain-like"/>
    <property type="match status" value="3"/>
</dbReference>
<keyword evidence="4" id="KW-0433">Leucine-rich repeat</keyword>
<dbReference type="FunFam" id="3.80.10.10:FF:000470">
    <property type="entry name" value="LRR receptor-like serine/threonine-protein kinase RPK2"/>
    <property type="match status" value="1"/>
</dbReference>
<feature type="domain" description="Leucine-rich repeat-containing N-terminal plant-type" evidence="14">
    <location>
        <begin position="31"/>
        <end position="69"/>
    </location>
</feature>
<dbReference type="InterPro" id="IPR003591">
    <property type="entry name" value="Leu-rich_rpt_typical-subtyp"/>
</dbReference>
<dbReference type="Pfam" id="PF23598">
    <property type="entry name" value="LRR_14"/>
    <property type="match status" value="1"/>
</dbReference>
<evidence type="ECO:0000256" key="2">
    <source>
        <dbReference type="ARBA" id="ARBA00009592"/>
    </source>
</evidence>
<evidence type="ECO:0000313" key="17">
    <source>
        <dbReference type="Proteomes" id="UP000009183"/>
    </source>
</evidence>
<dbReference type="InterPro" id="IPR013210">
    <property type="entry name" value="LRR_N_plant-typ"/>
</dbReference>
<keyword evidence="3" id="KW-1003">Cell membrane</keyword>
<evidence type="ECO:0000259" key="14">
    <source>
        <dbReference type="Pfam" id="PF08263"/>
    </source>
</evidence>